<keyword evidence="3 6" id="KW-0812">Transmembrane</keyword>
<dbReference type="PANTHER" id="PTHR43124:SF3">
    <property type="entry name" value="CHLORAMPHENICOL EFFLUX PUMP RV0191"/>
    <property type="match status" value="1"/>
</dbReference>
<evidence type="ECO:0000256" key="4">
    <source>
        <dbReference type="ARBA" id="ARBA00022989"/>
    </source>
</evidence>
<evidence type="ECO:0000256" key="1">
    <source>
        <dbReference type="ARBA" id="ARBA00004651"/>
    </source>
</evidence>
<dbReference type="Gene3D" id="1.20.1250.20">
    <property type="entry name" value="MFS general substrate transporter like domains"/>
    <property type="match status" value="2"/>
</dbReference>
<keyword evidence="4 6" id="KW-1133">Transmembrane helix</keyword>
<dbReference type="PROSITE" id="PS50850">
    <property type="entry name" value="MFS"/>
    <property type="match status" value="1"/>
</dbReference>
<feature type="transmembrane region" description="Helical" evidence="6">
    <location>
        <begin position="353"/>
        <end position="374"/>
    </location>
</feature>
<name>A0A1I4S4U2_9BACT</name>
<dbReference type="STRING" id="39841.SAMN05660836_00759"/>
<evidence type="ECO:0000256" key="5">
    <source>
        <dbReference type="ARBA" id="ARBA00023136"/>
    </source>
</evidence>
<dbReference type="Proteomes" id="UP000199611">
    <property type="component" value="Unassembled WGS sequence"/>
</dbReference>
<feature type="transmembrane region" description="Helical" evidence="6">
    <location>
        <begin position="44"/>
        <end position="65"/>
    </location>
</feature>
<feature type="transmembrane region" description="Helical" evidence="6">
    <location>
        <begin position="230"/>
        <end position="254"/>
    </location>
</feature>
<feature type="domain" description="Major facilitator superfamily (MFS) profile" evidence="7">
    <location>
        <begin position="8"/>
        <end position="379"/>
    </location>
</feature>
<reference evidence="8 9" key="1">
    <citation type="submission" date="2016-10" db="EMBL/GenBank/DDBJ databases">
        <authorList>
            <person name="de Groot N.N."/>
        </authorList>
    </citation>
    <scope>NUCLEOTIDE SEQUENCE [LARGE SCALE GENOMIC DNA]</scope>
    <source>
        <strain evidence="8 9">DSM 9990</strain>
    </source>
</reference>
<evidence type="ECO:0000256" key="6">
    <source>
        <dbReference type="SAM" id="Phobius"/>
    </source>
</evidence>
<dbReference type="PANTHER" id="PTHR43124">
    <property type="entry name" value="PURINE EFFLUX PUMP PBUE"/>
    <property type="match status" value="1"/>
</dbReference>
<dbReference type="OrthoDB" id="152712at2"/>
<evidence type="ECO:0000313" key="8">
    <source>
        <dbReference type="EMBL" id="SFM59518.1"/>
    </source>
</evidence>
<evidence type="ECO:0000256" key="2">
    <source>
        <dbReference type="ARBA" id="ARBA00022475"/>
    </source>
</evidence>
<dbReference type="GO" id="GO:0022857">
    <property type="term" value="F:transmembrane transporter activity"/>
    <property type="evidence" value="ECO:0007669"/>
    <property type="project" value="InterPro"/>
</dbReference>
<sequence length="385" mass="42029">MVSLKPRHFGILLFGRALLNMSYRMVYPFLPALSRGIGVGFEELAILATLRSACGLVSPFLGFFLDKGSYRFGLFVGILIILVGALGIFLLPAYWGIISFFISTGLAKAVYDPAVQAYVSSFFPYETRARGIGIVETAWATSWFVGMPICAFVLDAWGWRGPFLVIALWGCLAAFLIHALPAERRVVVPRGYGVTVLSKPFWVLTMSFLMMFSNENLIIVYGAWMEEAFGLRLGALGVLSFIIGSGELAGEALVALIGDRLGKKRILTTGLSGLALVYLLIPYVSASIEAVVFVLWLMFFFSEVAVVSSFAFVSEVVPEAKGYILSINYACGLTGRLIGSITGPTVWHWSGNITFNALLSFSAALLAFLCLKYYSHRARSQSVKG</sequence>
<dbReference type="GO" id="GO:0005886">
    <property type="term" value="C:plasma membrane"/>
    <property type="evidence" value="ECO:0007669"/>
    <property type="project" value="UniProtKB-SubCell"/>
</dbReference>
<dbReference type="InterPro" id="IPR011701">
    <property type="entry name" value="MFS"/>
</dbReference>
<dbReference type="InterPro" id="IPR050189">
    <property type="entry name" value="MFS_Efflux_Transporters"/>
</dbReference>
<dbReference type="EMBL" id="FOUU01000002">
    <property type="protein sequence ID" value="SFM59518.1"/>
    <property type="molecule type" value="Genomic_DNA"/>
</dbReference>
<dbReference type="AlphaFoldDB" id="A0A1I4S4U2"/>
<keyword evidence="2" id="KW-1003">Cell membrane</keyword>
<evidence type="ECO:0000259" key="7">
    <source>
        <dbReference type="PROSITE" id="PS50850"/>
    </source>
</evidence>
<dbReference type="InterPro" id="IPR022324">
    <property type="entry name" value="Bacilysin_exporter_BacE_put"/>
</dbReference>
<dbReference type="RefSeq" id="WP_093393612.1">
    <property type="nucleotide sequence ID" value="NZ_FOUU01000002.1"/>
</dbReference>
<feature type="transmembrane region" description="Helical" evidence="6">
    <location>
        <begin position="290"/>
        <end position="313"/>
    </location>
</feature>
<feature type="transmembrane region" description="Helical" evidence="6">
    <location>
        <begin position="160"/>
        <end position="180"/>
    </location>
</feature>
<dbReference type="Pfam" id="PF07690">
    <property type="entry name" value="MFS_1"/>
    <property type="match status" value="1"/>
</dbReference>
<evidence type="ECO:0000313" key="9">
    <source>
        <dbReference type="Proteomes" id="UP000199611"/>
    </source>
</evidence>
<feature type="transmembrane region" description="Helical" evidence="6">
    <location>
        <begin position="131"/>
        <end position="154"/>
    </location>
</feature>
<proteinExistence type="predicted"/>
<feature type="transmembrane region" description="Helical" evidence="6">
    <location>
        <begin position="72"/>
        <end position="91"/>
    </location>
</feature>
<evidence type="ECO:0000256" key="3">
    <source>
        <dbReference type="ARBA" id="ARBA00022692"/>
    </source>
</evidence>
<feature type="transmembrane region" description="Helical" evidence="6">
    <location>
        <begin position="201"/>
        <end position="224"/>
    </location>
</feature>
<organism evidence="8 9">
    <name type="scientific">Thermodesulforhabdus norvegica</name>
    <dbReference type="NCBI Taxonomy" id="39841"/>
    <lineage>
        <taxon>Bacteria</taxon>
        <taxon>Pseudomonadati</taxon>
        <taxon>Thermodesulfobacteriota</taxon>
        <taxon>Syntrophobacteria</taxon>
        <taxon>Syntrophobacterales</taxon>
        <taxon>Thermodesulforhabdaceae</taxon>
        <taxon>Thermodesulforhabdus</taxon>
    </lineage>
</organism>
<dbReference type="SUPFAM" id="SSF103473">
    <property type="entry name" value="MFS general substrate transporter"/>
    <property type="match status" value="1"/>
</dbReference>
<dbReference type="InterPro" id="IPR020846">
    <property type="entry name" value="MFS_dom"/>
</dbReference>
<comment type="subcellular location">
    <subcellularLocation>
        <location evidence="1">Cell membrane</location>
        <topology evidence="1">Multi-pass membrane protein</topology>
    </subcellularLocation>
</comment>
<keyword evidence="9" id="KW-1185">Reference proteome</keyword>
<dbReference type="InterPro" id="IPR036259">
    <property type="entry name" value="MFS_trans_sf"/>
</dbReference>
<gene>
    <name evidence="8" type="ORF">SAMN05660836_00759</name>
</gene>
<dbReference type="PRINTS" id="PR01988">
    <property type="entry name" value="EXPORTERBACE"/>
</dbReference>
<feature type="transmembrane region" description="Helical" evidence="6">
    <location>
        <begin position="266"/>
        <end position="284"/>
    </location>
</feature>
<protein>
    <submittedName>
        <fullName evidence="8">Predicted arabinose efflux permease, MFS family</fullName>
    </submittedName>
</protein>
<keyword evidence="5 6" id="KW-0472">Membrane</keyword>
<accession>A0A1I4S4U2</accession>